<dbReference type="OrthoDB" id="422364at2759"/>
<comment type="function">
    <text evidence="11">Probably involved with other LSm subunits in the general process of degradation of mRNAs.</text>
</comment>
<name>A0A834R658_SARSC</name>
<gene>
    <name evidence="13" type="primary">SSS_459g</name>
    <name evidence="11" type="synonym">LSM1</name>
    <name evidence="13" type="ORF">SSS_459</name>
</gene>
<dbReference type="GO" id="GO:0006397">
    <property type="term" value="P:mRNA processing"/>
    <property type="evidence" value="ECO:0007669"/>
    <property type="project" value="UniProtKB-UniRule"/>
</dbReference>
<dbReference type="AlphaFoldDB" id="A0A834R658"/>
<feature type="domain" description="Sm" evidence="12">
    <location>
        <begin position="3"/>
        <end position="78"/>
    </location>
</feature>
<dbReference type="EnsemblMetazoa" id="SSS_459s_mrna">
    <property type="protein sequence ID" value="KAF7490751.1"/>
    <property type="gene ID" value="SSS_459"/>
</dbReference>
<keyword evidence="2 11" id="KW-0963">Cytoplasm</keyword>
<evidence type="ECO:0000256" key="5">
    <source>
        <dbReference type="ARBA" id="ARBA00022884"/>
    </source>
</evidence>
<keyword evidence="7 11" id="KW-0687">Ribonucleoprotein</keyword>
<dbReference type="Pfam" id="PF01423">
    <property type="entry name" value="LSM"/>
    <property type="match status" value="1"/>
</dbReference>
<accession>A0A834R658</accession>
<proteinExistence type="inferred from homology"/>
<evidence type="ECO:0000313" key="15">
    <source>
        <dbReference type="Proteomes" id="UP000070412"/>
    </source>
</evidence>
<keyword evidence="15" id="KW-1185">Reference proteome</keyword>
<dbReference type="InterPro" id="IPR047575">
    <property type="entry name" value="Sm"/>
</dbReference>
<dbReference type="InterPro" id="IPR034104">
    <property type="entry name" value="Lsm1"/>
</dbReference>
<dbReference type="InterPro" id="IPR044642">
    <property type="entry name" value="PTHR15588"/>
</dbReference>
<dbReference type="PANTHER" id="PTHR15588:SF8">
    <property type="entry name" value="U6 SNRNA-ASSOCIATED SM-LIKE PROTEIN LSM1"/>
    <property type="match status" value="1"/>
</dbReference>
<protein>
    <recommendedName>
        <fullName evidence="10 11">U6 snRNA-associated Sm-like protein LSm1</fullName>
    </recommendedName>
</protein>
<dbReference type="SUPFAM" id="SSF50182">
    <property type="entry name" value="Sm-like ribonucleoproteins"/>
    <property type="match status" value="1"/>
</dbReference>
<dbReference type="GO" id="GO:0000932">
    <property type="term" value="C:P-body"/>
    <property type="evidence" value="ECO:0007669"/>
    <property type="project" value="UniProtKB-SubCell"/>
</dbReference>
<comment type="similarity">
    <text evidence="1 11">Belongs to the snRNP Sm proteins family.</text>
</comment>
<keyword evidence="6" id="KW-0508">mRNA splicing</keyword>
<evidence type="ECO:0000256" key="6">
    <source>
        <dbReference type="ARBA" id="ARBA00023187"/>
    </source>
</evidence>
<evidence type="ECO:0000259" key="12">
    <source>
        <dbReference type="PROSITE" id="PS52002"/>
    </source>
</evidence>
<dbReference type="InterPro" id="IPR001163">
    <property type="entry name" value="Sm_dom_euk/arc"/>
</dbReference>
<organism evidence="13">
    <name type="scientific">Sarcoptes scabiei</name>
    <name type="common">Itch mite</name>
    <name type="synonym">Acarus scabiei</name>
    <dbReference type="NCBI Taxonomy" id="52283"/>
    <lineage>
        <taxon>Eukaryota</taxon>
        <taxon>Metazoa</taxon>
        <taxon>Ecdysozoa</taxon>
        <taxon>Arthropoda</taxon>
        <taxon>Chelicerata</taxon>
        <taxon>Arachnida</taxon>
        <taxon>Acari</taxon>
        <taxon>Acariformes</taxon>
        <taxon>Sarcoptiformes</taxon>
        <taxon>Astigmata</taxon>
        <taxon>Psoroptidia</taxon>
        <taxon>Sarcoptoidea</taxon>
        <taxon>Sarcoptidae</taxon>
        <taxon>Sarcoptinae</taxon>
        <taxon>Sarcoptes</taxon>
    </lineage>
</organism>
<sequence>MNDLPASLLDELDKKLVVLLRDGRTLIGYLRSIDQFSNLLLHQTIERIYVDDKYGDIPRGIFLIRGENVALCGEISDFKEPTFTLKQVPIEEILELQQNEIEEKQRKDRLKLKILREKGFCLNLESINDDQL</sequence>
<dbReference type="Gene3D" id="2.30.30.100">
    <property type="match status" value="1"/>
</dbReference>
<dbReference type="InterPro" id="IPR010920">
    <property type="entry name" value="LSM_dom_sf"/>
</dbReference>
<evidence type="ECO:0000256" key="9">
    <source>
        <dbReference type="ARBA" id="ARBA00062159"/>
    </source>
</evidence>
<dbReference type="EMBL" id="WVUK01000062">
    <property type="protein sequence ID" value="KAF7490751.1"/>
    <property type="molecule type" value="Genomic_DNA"/>
</dbReference>
<dbReference type="PROSITE" id="PS52002">
    <property type="entry name" value="SM"/>
    <property type="match status" value="1"/>
</dbReference>
<evidence type="ECO:0000256" key="8">
    <source>
        <dbReference type="ARBA" id="ARBA00056858"/>
    </source>
</evidence>
<comment type="subcellular location">
    <subcellularLocation>
        <location evidence="11">Cytoplasm</location>
    </subcellularLocation>
    <subcellularLocation>
        <location evidence="11">Cytoplasm</location>
        <location evidence="11">P-body</location>
    </subcellularLocation>
</comment>
<evidence type="ECO:0000256" key="2">
    <source>
        <dbReference type="ARBA" id="ARBA00022490"/>
    </source>
</evidence>
<dbReference type="GO" id="GO:0003729">
    <property type="term" value="F:mRNA binding"/>
    <property type="evidence" value="ECO:0007669"/>
    <property type="project" value="TreeGrafter"/>
</dbReference>
<comment type="subunit">
    <text evidence="9">Interacts with SLBP; interaction with SLBP occurs when histone mRNA is being rapidly degraded during the S phase. LSm subunits form a heteromer with a donut shape.</text>
</comment>
<dbReference type="CDD" id="cd01728">
    <property type="entry name" value="LSm1"/>
    <property type="match status" value="1"/>
</dbReference>
<dbReference type="GO" id="GO:0000290">
    <property type="term" value="P:deadenylation-dependent decapping of nuclear-transcribed mRNA"/>
    <property type="evidence" value="ECO:0007669"/>
    <property type="project" value="TreeGrafter"/>
</dbReference>
<evidence type="ECO:0000256" key="4">
    <source>
        <dbReference type="ARBA" id="ARBA00022664"/>
    </source>
</evidence>
<dbReference type="GO" id="GO:1990726">
    <property type="term" value="C:Lsm1-7-Pat1 complex"/>
    <property type="evidence" value="ECO:0007669"/>
    <property type="project" value="TreeGrafter"/>
</dbReference>
<dbReference type="FunFam" id="2.30.30.100:FF:000021">
    <property type="entry name" value="U6 snRNA-associated Sm-like protein LSm1"/>
    <property type="match status" value="1"/>
</dbReference>
<evidence type="ECO:0000256" key="11">
    <source>
        <dbReference type="RuleBase" id="RU365047"/>
    </source>
</evidence>
<evidence type="ECO:0000313" key="13">
    <source>
        <dbReference type="EMBL" id="KAF7490751.1"/>
    </source>
</evidence>
<dbReference type="GO" id="GO:1990904">
    <property type="term" value="C:ribonucleoprotein complex"/>
    <property type="evidence" value="ECO:0007669"/>
    <property type="project" value="UniProtKB-KW"/>
</dbReference>
<reference evidence="14" key="3">
    <citation type="submission" date="2022-06" db="UniProtKB">
        <authorList>
            <consortium name="EnsemblMetazoa"/>
        </authorList>
    </citation>
    <scope>IDENTIFICATION</scope>
</reference>
<keyword evidence="3" id="KW-0597">Phosphoprotein</keyword>
<evidence type="ECO:0000256" key="7">
    <source>
        <dbReference type="ARBA" id="ARBA00023274"/>
    </source>
</evidence>
<dbReference type="Proteomes" id="UP000070412">
    <property type="component" value="Unassembled WGS sequence"/>
</dbReference>
<evidence type="ECO:0000256" key="1">
    <source>
        <dbReference type="ARBA" id="ARBA00006850"/>
    </source>
</evidence>
<keyword evidence="4 11" id="KW-0507">mRNA processing</keyword>
<evidence type="ECO:0000256" key="3">
    <source>
        <dbReference type="ARBA" id="ARBA00022553"/>
    </source>
</evidence>
<reference evidence="13" key="2">
    <citation type="submission" date="2020-01" db="EMBL/GenBank/DDBJ databases">
        <authorList>
            <person name="Korhonen P.K.K."/>
            <person name="Guangxu M.G."/>
            <person name="Wang T.W."/>
            <person name="Stroehlein A.J.S."/>
            <person name="Young N.D."/>
            <person name="Ang C.-S.A."/>
            <person name="Fernando D.W.F."/>
            <person name="Lu H.L."/>
            <person name="Taylor S.T."/>
            <person name="Ehtesham M.E.M."/>
            <person name="Najaraj S.H.N."/>
            <person name="Harsha G.H.G."/>
            <person name="Madugundu A.M."/>
            <person name="Renuse S.R."/>
            <person name="Holt D.H."/>
            <person name="Pandey A.P."/>
            <person name="Papenfuss A.P."/>
            <person name="Gasser R.B.G."/>
            <person name="Fischer K.F."/>
        </authorList>
    </citation>
    <scope>NUCLEOTIDE SEQUENCE</scope>
    <source>
        <strain evidence="13">SSS_KF_BRIS2020</strain>
    </source>
</reference>
<comment type="function">
    <text evidence="8">Plays a role in the degradation of histone mRNAs, the only eukaryotic mRNAs that are not polyadenylated. Probably also part of an LSm subunits-containing complex involved in the general process of mRNA degradation.</text>
</comment>
<keyword evidence="5 11" id="KW-0694">RNA-binding</keyword>
<dbReference type="SMART" id="SM00651">
    <property type="entry name" value="Sm"/>
    <property type="match status" value="1"/>
</dbReference>
<reference evidence="15" key="1">
    <citation type="journal article" date="2020" name="PLoS Negl. Trop. Dis.">
        <title>High-quality nuclear genome for Sarcoptes scabiei-A critical resource for a neglected parasite.</title>
        <authorList>
            <person name="Korhonen P.K."/>
            <person name="Gasser R.B."/>
            <person name="Ma G."/>
            <person name="Wang T."/>
            <person name="Stroehlein A.J."/>
            <person name="Young N.D."/>
            <person name="Ang C.S."/>
            <person name="Fernando D.D."/>
            <person name="Lu H.C."/>
            <person name="Taylor S."/>
            <person name="Reynolds S.L."/>
            <person name="Mofiz E."/>
            <person name="Najaraj S.H."/>
            <person name="Gowda H."/>
            <person name="Madugundu A."/>
            <person name="Renuse S."/>
            <person name="Holt D."/>
            <person name="Pandey A."/>
            <person name="Papenfuss A.T."/>
            <person name="Fischer K."/>
        </authorList>
    </citation>
    <scope>NUCLEOTIDE SEQUENCE [LARGE SCALE GENOMIC DNA]</scope>
</reference>
<dbReference type="GO" id="GO:0008380">
    <property type="term" value="P:RNA splicing"/>
    <property type="evidence" value="ECO:0007669"/>
    <property type="project" value="UniProtKB-KW"/>
</dbReference>
<dbReference type="PANTHER" id="PTHR15588">
    <property type="entry name" value="LSM1"/>
    <property type="match status" value="1"/>
</dbReference>
<evidence type="ECO:0000256" key="10">
    <source>
        <dbReference type="ARBA" id="ARBA00067756"/>
    </source>
</evidence>
<evidence type="ECO:0000313" key="14">
    <source>
        <dbReference type="EnsemblMetazoa" id="KAF7490751.1"/>
    </source>
</evidence>